<sequence length="443" mass="48453">MNPRDLAKDGGEGVRVATARRIVLATFGSLGDLHPFIALAKELKARGHVPVLATSEFHRERIERQGIGFFPVRPDLLDVESKPELFRDLMDRKKGSENVIRQLFMPSLRASYDDLLKAVQGADLLVSHAVAFAGPIVAEVTGIPWISAVLSPISLLSMHDPSVPPQAPWLRHLRMLGPRFHGSIHRLARLTLRKWTAPVQAVRKELGLPPGADPLFEGGTSPTCMLVLFSKVLGAPQADWPPQAIQTGFAFFDDVHATGMTAELKQFLSAGPPPIVFTLGSSAVMDAGSFYEMSQAAAHQLERRAIFLIGIDPRNRPREPLSKSMLAVEYAPHSELFPRASAIVHQGGVGTTAQALRSGRPMLVVPWGHDQVDNAYRVCRLGVARTLSRERYTVRNAATALRHLLDEPNHLTRASEVARMIRTEDGAASACHAIERVLSLSVP</sequence>
<dbReference type="PANTHER" id="PTHR48050:SF13">
    <property type="entry name" value="STEROL 3-BETA-GLUCOSYLTRANSFERASE UGT80A2"/>
    <property type="match status" value="1"/>
</dbReference>
<reference evidence="3" key="1">
    <citation type="submission" date="2024-05" db="EMBL/GenBank/DDBJ databases">
        <title>Planctomycetes of the genus Singulisphaera possess chitinolytic capabilities.</title>
        <authorList>
            <person name="Ivanova A."/>
        </authorList>
    </citation>
    <scope>NUCLEOTIDE SEQUENCE</scope>
    <source>
        <strain evidence="3">Ch08T</strain>
    </source>
</reference>
<dbReference type="EMBL" id="CP155447">
    <property type="protein sequence ID" value="XBH01101.1"/>
    <property type="molecule type" value="Genomic_DNA"/>
</dbReference>
<dbReference type="GO" id="GO:0033072">
    <property type="term" value="P:vancomycin biosynthetic process"/>
    <property type="evidence" value="ECO:0007669"/>
    <property type="project" value="UniProtKB-ARBA"/>
</dbReference>
<evidence type="ECO:0000313" key="3">
    <source>
        <dbReference type="EMBL" id="XBH01101.1"/>
    </source>
</evidence>
<dbReference type="InterPro" id="IPR050426">
    <property type="entry name" value="Glycosyltransferase_28"/>
</dbReference>
<dbReference type="Pfam" id="PF06722">
    <property type="entry name" value="EryCIII-like_C"/>
    <property type="match status" value="1"/>
</dbReference>
<dbReference type="GO" id="GO:0005975">
    <property type="term" value="P:carbohydrate metabolic process"/>
    <property type="evidence" value="ECO:0007669"/>
    <property type="project" value="InterPro"/>
</dbReference>
<evidence type="ECO:0000259" key="2">
    <source>
        <dbReference type="Pfam" id="PF06722"/>
    </source>
</evidence>
<dbReference type="CDD" id="cd03784">
    <property type="entry name" value="GT1_Gtf-like"/>
    <property type="match status" value="1"/>
</dbReference>
<name>A0AAU7C770_9BACT</name>
<feature type="domain" description="Glycosyltransferase family 28 N-terminal" evidence="1">
    <location>
        <begin position="22"/>
        <end position="152"/>
    </location>
</feature>
<dbReference type="InterPro" id="IPR004276">
    <property type="entry name" value="GlycoTrans_28_N"/>
</dbReference>
<dbReference type="PANTHER" id="PTHR48050">
    <property type="entry name" value="STEROL 3-BETA-GLUCOSYLTRANSFERASE"/>
    <property type="match status" value="1"/>
</dbReference>
<evidence type="ECO:0000259" key="1">
    <source>
        <dbReference type="Pfam" id="PF03033"/>
    </source>
</evidence>
<dbReference type="AlphaFoldDB" id="A0AAU7C770"/>
<dbReference type="GO" id="GO:0016758">
    <property type="term" value="F:hexosyltransferase activity"/>
    <property type="evidence" value="ECO:0007669"/>
    <property type="project" value="InterPro"/>
</dbReference>
<accession>A0AAU7C770</accession>
<protein>
    <submittedName>
        <fullName evidence="3">Glycosyltransferase</fullName>
    </submittedName>
</protein>
<gene>
    <name evidence="3" type="ORF">V5E97_22400</name>
</gene>
<dbReference type="SUPFAM" id="SSF53756">
    <property type="entry name" value="UDP-Glycosyltransferase/glycogen phosphorylase"/>
    <property type="match status" value="1"/>
</dbReference>
<dbReference type="InterPro" id="IPR002213">
    <property type="entry name" value="UDP_glucos_trans"/>
</dbReference>
<dbReference type="Gene3D" id="3.40.50.2000">
    <property type="entry name" value="Glycogen Phosphorylase B"/>
    <property type="match status" value="2"/>
</dbReference>
<organism evidence="3">
    <name type="scientific">Singulisphaera sp. Ch08</name>
    <dbReference type="NCBI Taxonomy" id="3120278"/>
    <lineage>
        <taxon>Bacteria</taxon>
        <taxon>Pseudomonadati</taxon>
        <taxon>Planctomycetota</taxon>
        <taxon>Planctomycetia</taxon>
        <taxon>Isosphaerales</taxon>
        <taxon>Isosphaeraceae</taxon>
        <taxon>Singulisphaera</taxon>
    </lineage>
</organism>
<dbReference type="Pfam" id="PF03033">
    <property type="entry name" value="Glyco_transf_28"/>
    <property type="match status" value="1"/>
</dbReference>
<dbReference type="RefSeq" id="WP_406693789.1">
    <property type="nucleotide sequence ID" value="NZ_CP155447.1"/>
</dbReference>
<dbReference type="InterPro" id="IPR010610">
    <property type="entry name" value="EryCIII-like_C"/>
</dbReference>
<proteinExistence type="predicted"/>
<dbReference type="GO" id="GO:0008194">
    <property type="term" value="F:UDP-glycosyltransferase activity"/>
    <property type="evidence" value="ECO:0007669"/>
    <property type="project" value="InterPro"/>
</dbReference>
<feature type="domain" description="Erythromycin biosynthesis protein CIII-like C-terminal" evidence="2">
    <location>
        <begin position="323"/>
        <end position="419"/>
    </location>
</feature>